<dbReference type="SUPFAM" id="SSF57501">
    <property type="entry name" value="Cystine-knot cytokines"/>
    <property type="match status" value="1"/>
</dbReference>
<proteinExistence type="inferred from homology"/>
<evidence type="ECO:0000313" key="6">
    <source>
        <dbReference type="Proteomes" id="UP001201812"/>
    </source>
</evidence>
<dbReference type="InterPro" id="IPR010345">
    <property type="entry name" value="IL-17_fam"/>
</dbReference>
<evidence type="ECO:0000256" key="3">
    <source>
        <dbReference type="ARBA" id="ARBA00022525"/>
    </source>
</evidence>
<evidence type="ECO:0000256" key="4">
    <source>
        <dbReference type="ARBA" id="ARBA00022729"/>
    </source>
</evidence>
<gene>
    <name evidence="5" type="ORF">DdX_02344</name>
</gene>
<dbReference type="GO" id="GO:0005125">
    <property type="term" value="F:cytokine activity"/>
    <property type="evidence" value="ECO:0007669"/>
    <property type="project" value="InterPro"/>
</dbReference>
<keyword evidence="4" id="KW-0732">Signal</keyword>
<dbReference type="Gene3D" id="2.10.90.10">
    <property type="entry name" value="Cystine-knot cytokines"/>
    <property type="match status" value="1"/>
</dbReference>
<evidence type="ECO:0000313" key="5">
    <source>
        <dbReference type="EMBL" id="KAI1725670.1"/>
    </source>
</evidence>
<sequence length="288" mass="32800">MCFNDAGAMPCCSASAYSNKFSNEPEVVLLDYNMLNTLHNINGQDKQRSFAKPKKNTKNGQKTSRYIILPYDASYWLPLCLTFYSILFNNCVSCRLHKRILPSNHSDNFAIAEECYHRYEHSDHYQTLVDWLHRKNESHYSPISPSYNEALLKIRTSEMVDGLQITTGASTCNSRKMKAVVPTTPLRERALCQFEYILNYNPNRIPSTLTEVKCSCQHPSHRLVGKRPFECEPLHYNVRVLLFDTKCQTFIEDTETIAMACIPVSQASIKTDDDADLLIPASAPSVPT</sequence>
<keyword evidence="6" id="KW-1185">Reference proteome</keyword>
<keyword evidence="3" id="KW-0964">Secreted</keyword>
<dbReference type="GO" id="GO:0005576">
    <property type="term" value="C:extracellular region"/>
    <property type="evidence" value="ECO:0007669"/>
    <property type="project" value="UniProtKB-SubCell"/>
</dbReference>
<dbReference type="InterPro" id="IPR029034">
    <property type="entry name" value="Cystine-knot_cytokine"/>
</dbReference>
<organism evidence="5 6">
    <name type="scientific">Ditylenchus destructor</name>
    <dbReference type="NCBI Taxonomy" id="166010"/>
    <lineage>
        <taxon>Eukaryota</taxon>
        <taxon>Metazoa</taxon>
        <taxon>Ecdysozoa</taxon>
        <taxon>Nematoda</taxon>
        <taxon>Chromadorea</taxon>
        <taxon>Rhabditida</taxon>
        <taxon>Tylenchina</taxon>
        <taxon>Tylenchomorpha</taxon>
        <taxon>Sphaerularioidea</taxon>
        <taxon>Anguinidae</taxon>
        <taxon>Anguininae</taxon>
        <taxon>Ditylenchus</taxon>
    </lineage>
</organism>
<evidence type="ECO:0000256" key="1">
    <source>
        <dbReference type="ARBA" id="ARBA00004613"/>
    </source>
</evidence>
<dbReference type="Pfam" id="PF06083">
    <property type="entry name" value="IL17"/>
    <property type="match status" value="1"/>
</dbReference>
<name>A0AAD4R905_9BILA</name>
<dbReference type="EMBL" id="JAKKPZ010000002">
    <property type="protein sequence ID" value="KAI1725670.1"/>
    <property type="molecule type" value="Genomic_DNA"/>
</dbReference>
<accession>A0AAD4R905</accession>
<comment type="subcellular location">
    <subcellularLocation>
        <location evidence="1">Secreted</location>
    </subcellularLocation>
</comment>
<evidence type="ECO:0000256" key="2">
    <source>
        <dbReference type="ARBA" id="ARBA00007236"/>
    </source>
</evidence>
<dbReference type="Proteomes" id="UP001201812">
    <property type="component" value="Unassembled WGS sequence"/>
</dbReference>
<protein>
    <submittedName>
        <fullName evidence="5">Interleukin-17 domain-containing protein</fullName>
    </submittedName>
</protein>
<comment type="similarity">
    <text evidence="2">Belongs to the IL-17 family.</text>
</comment>
<comment type="caution">
    <text evidence="5">The sequence shown here is derived from an EMBL/GenBank/DDBJ whole genome shotgun (WGS) entry which is preliminary data.</text>
</comment>
<dbReference type="AlphaFoldDB" id="A0AAD4R905"/>
<reference evidence="5" key="1">
    <citation type="submission" date="2022-01" db="EMBL/GenBank/DDBJ databases">
        <title>Genome Sequence Resource for Two Populations of Ditylenchus destructor, the Migratory Endoparasitic Phytonematode.</title>
        <authorList>
            <person name="Zhang H."/>
            <person name="Lin R."/>
            <person name="Xie B."/>
        </authorList>
    </citation>
    <scope>NUCLEOTIDE SEQUENCE</scope>
    <source>
        <strain evidence="5">BazhouSP</strain>
    </source>
</reference>